<dbReference type="Pfam" id="PF02037">
    <property type="entry name" value="SAP"/>
    <property type="match status" value="1"/>
</dbReference>
<protein>
    <recommendedName>
        <fullName evidence="1">SAP domain-containing protein</fullName>
    </recommendedName>
</protein>
<evidence type="ECO:0000313" key="3">
    <source>
        <dbReference type="Proteomes" id="UP001163046"/>
    </source>
</evidence>
<feature type="domain" description="SAP" evidence="1">
    <location>
        <begin position="21"/>
        <end position="55"/>
    </location>
</feature>
<dbReference type="InterPro" id="IPR003034">
    <property type="entry name" value="SAP_dom"/>
</dbReference>
<keyword evidence="3" id="KW-1185">Reference proteome</keyword>
<dbReference type="InterPro" id="IPR036361">
    <property type="entry name" value="SAP_dom_sf"/>
</dbReference>
<evidence type="ECO:0000259" key="1">
    <source>
        <dbReference type="PROSITE" id="PS50800"/>
    </source>
</evidence>
<accession>A0A9W9ZQI9</accession>
<reference evidence="2" key="1">
    <citation type="submission" date="2023-01" db="EMBL/GenBank/DDBJ databases">
        <title>Genome assembly of the deep-sea coral Lophelia pertusa.</title>
        <authorList>
            <person name="Herrera S."/>
            <person name="Cordes E."/>
        </authorList>
    </citation>
    <scope>NUCLEOTIDE SEQUENCE</scope>
    <source>
        <strain evidence="2">USNM1676648</strain>
        <tissue evidence="2">Polyp</tissue>
    </source>
</reference>
<dbReference type="AlphaFoldDB" id="A0A9W9ZQI9"/>
<evidence type="ECO:0000313" key="2">
    <source>
        <dbReference type="EMBL" id="KAJ7386071.1"/>
    </source>
</evidence>
<dbReference type="Gene3D" id="1.10.720.30">
    <property type="entry name" value="SAP domain"/>
    <property type="match status" value="1"/>
</dbReference>
<dbReference type="PROSITE" id="PS50800">
    <property type="entry name" value="SAP"/>
    <property type="match status" value="1"/>
</dbReference>
<proteinExistence type="predicted"/>
<dbReference type="SMART" id="SM00513">
    <property type="entry name" value="SAP"/>
    <property type="match status" value="1"/>
</dbReference>
<organism evidence="2 3">
    <name type="scientific">Desmophyllum pertusum</name>
    <dbReference type="NCBI Taxonomy" id="174260"/>
    <lineage>
        <taxon>Eukaryota</taxon>
        <taxon>Metazoa</taxon>
        <taxon>Cnidaria</taxon>
        <taxon>Anthozoa</taxon>
        <taxon>Hexacorallia</taxon>
        <taxon>Scleractinia</taxon>
        <taxon>Caryophylliina</taxon>
        <taxon>Caryophylliidae</taxon>
        <taxon>Desmophyllum</taxon>
    </lineage>
</organism>
<name>A0A9W9ZQI9_9CNID</name>
<dbReference type="Proteomes" id="UP001163046">
    <property type="component" value="Unassembled WGS sequence"/>
</dbReference>
<dbReference type="EMBL" id="MU825878">
    <property type="protein sequence ID" value="KAJ7386071.1"/>
    <property type="molecule type" value="Genomic_DNA"/>
</dbReference>
<gene>
    <name evidence="2" type="ORF">OS493_012405</name>
</gene>
<comment type="caution">
    <text evidence="2">The sequence shown here is derived from an EMBL/GenBank/DDBJ whole genome shotgun (WGS) entry which is preliminary data.</text>
</comment>
<sequence length="147" mass="16121">MARPCGARKAQNVRPRRAENIASLTSEVLRLRLQALTLPVNGNKATLVQRLKAALQQPHAGNPPRPDRGVKKCTLRRRADVPAAQAEPANNGVNAIINDLNDVNVEAYDDVDAMAQRMALMTSANLSPIHSSLSLSPPSNWQLFRLW</sequence>